<keyword evidence="5" id="KW-0687">Ribonucleoprotein</keyword>
<dbReference type="Pfam" id="PF08007">
    <property type="entry name" value="JmjC_2"/>
    <property type="match status" value="1"/>
</dbReference>
<organism evidence="5 6">
    <name type="scientific">Thiopseudomonas denitrificans</name>
    <dbReference type="NCBI Taxonomy" id="1501432"/>
    <lineage>
        <taxon>Bacteria</taxon>
        <taxon>Pseudomonadati</taxon>
        <taxon>Pseudomonadota</taxon>
        <taxon>Gammaproteobacteria</taxon>
        <taxon>Pseudomonadales</taxon>
        <taxon>Pseudomonadaceae</taxon>
        <taxon>Thiopseudomonas</taxon>
    </lineage>
</organism>
<keyword evidence="3" id="KW-0408">Iron</keyword>
<dbReference type="GO" id="GO:0005840">
    <property type="term" value="C:ribosome"/>
    <property type="evidence" value="ECO:0007669"/>
    <property type="project" value="UniProtKB-KW"/>
</dbReference>
<sequence>MSIKFNISTNEFIECYQEKKPVLIKEAVSPGVFSWQNVNEIFERCNVSSNDFKLSYKGIRPKSEYVESYWDIGTLRHRLIKPVIYEFLRKGATLIANKIANEPAVNQFAAKVAEFTGRQVVSSAYAAFGSRDSFRCHWDTRDVFAIQLIGRKRWIVYEPSFEAPLYTQQSKDYEHEYPCPETPYMDFILEPGDVFYLPRGWWHNPLPIGEATFHLALGTFPAYTVDYLDWAIKQMPAFLEARRSLSDWKNDQSTLVAVGHHFNSFINDPKHYRHFMDEFVGAIRNQSPLAIELFGNPASTGIPRQAGLRLNVHRPLDLDDGYLIANGTRLNLDDQGVRLIRWIAEHPETCLAELITKHPDINADRLCNLVTELCRQDVLELSRN</sequence>
<keyword evidence="2" id="KW-0479">Metal-binding</keyword>
<proteinExistence type="predicted"/>
<accession>A0A4R6TT96</accession>
<evidence type="ECO:0000256" key="3">
    <source>
        <dbReference type="ARBA" id="ARBA00023004"/>
    </source>
</evidence>
<reference evidence="5 6" key="1">
    <citation type="submission" date="2019-03" db="EMBL/GenBank/DDBJ databases">
        <title>Genomic Encyclopedia of Type Strains, Phase IV (KMG-IV): sequencing the most valuable type-strain genomes for metagenomic binning, comparative biology and taxonomic classification.</title>
        <authorList>
            <person name="Goeker M."/>
        </authorList>
    </citation>
    <scope>NUCLEOTIDE SEQUENCE [LARGE SCALE GENOMIC DNA]</scope>
    <source>
        <strain evidence="5 6">DSM 28679</strain>
    </source>
</reference>
<evidence type="ECO:0000313" key="5">
    <source>
        <dbReference type="EMBL" id="TDQ36511.1"/>
    </source>
</evidence>
<evidence type="ECO:0000313" key="6">
    <source>
        <dbReference type="Proteomes" id="UP000294575"/>
    </source>
</evidence>
<dbReference type="InterPro" id="IPR039994">
    <property type="entry name" value="NO66-like"/>
</dbReference>
<dbReference type="Proteomes" id="UP000294575">
    <property type="component" value="Unassembled WGS sequence"/>
</dbReference>
<dbReference type="RefSeq" id="WP_101496052.1">
    <property type="nucleotide sequence ID" value="NZ_LNJZ01000003.1"/>
</dbReference>
<protein>
    <submittedName>
        <fullName evidence="5">Ribosomal protein L16 Arg81 hydroxylase</fullName>
    </submittedName>
</protein>
<comment type="cofactor">
    <cofactor evidence="1">
        <name>Fe(2+)</name>
        <dbReference type="ChEBI" id="CHEBI:29033"/>
    </cofactor>
</comment>
<keyword evidence="5" id="KW-0689">Ribosomal protein</keyword>
<comment type="caution">
    <text evidence="5">The sequence shown here is derived from an EMBL/GenBank/DDBJ whole genome shotgun (WGS) entry which is preliminary data.</text>
</comment>
<evidence type="ECO:0000256" key="2">
    <source>
        <dbReference type="ARBA" id="ARBA00022723"/>
    </source>
</evidence>
<dbReference type="Gene3D" id="2.60.120.650">
    <property type="entry name" value="Cupin"/>
    <property type="match status" value="1"/>
</dbReference>
<dbReference type="InterPro" id="IPR003347">
    <property type="entry name" value="JmjC_dom"/>
</dbReference>
<dbReference type="GO" id="GO:0046872">
    <property type="term" value="F:metal ion binding"/>
    <property type="evidence" value="ECO:0007669"/>
    <property type="project" value="UniProtKB-KW"/>
</dbReference>
<dbReference type="PANTHER" id="PTHR13096">
    <property type="entry name" value="MINA53 MYC INDUCED NUCLEAR ANTIGEN"/>
    <property type="match status" value="1"/>
</dbReference>
<dbReference type="PANTHER" id="PTHR13096:SF8">
    <property type="entry name" value="RIBOSOMAL OXYGENASE 1"/>
    <property type="match status" value="1"/>
</dbReference>
<dbReference type="SMART" id="SM00558">
    <property type="entry name" value="JmjC"/>
    <property type="match status" value="1"/>
</dbReference>
<dbReference type="OrthoDB" id="479699at2"/>
<dbReference type="AlphaFoldDB" id="A0A4R6TT96"/>
<feature type="domain" description="JmjC" evidence="4">
    <location>
        <begin position="91"/>
        <end position="236"/>
    </location>
</feature>
<gene>
    <name evidence="5" type="ORF">DFQ45_11258</name>
</gene>
<name>A0A4R6TT96_9GAMM</name>
<evidence type="ECO:0000256" key="1">
    <source>
        <dbReference type="ARBA" id="ARBA00001954"/>
    </source>
</evidence>
<dbReference type="EMBL" id="SNYK01000012">
    <property type="protein sequence ID" value="TDQ36511.1"/>
    <property type="molecule type" value="Genomic_DNA"/>
</dbReference>
<evidence type="ECO:0000259" key="4">
    <source>
        <dbReference type="PROSITE" id="PS51184"/>
    </source>
</evidence>
<keyword evidence="6" id="KW-1185">Reference proteome</keyword>
<dbReference type="PROSITE" id="PS51184">
    <property type="entry name" value="JMJC"/>
    <property type="match status" value="1"/>
</dbReference>
<dbReference type="SUPFAM" id="SSF51197">
    <property type="entry name" value="Clavaminate synthase-like"/>
    <property type="match status" value="1"/>
</dbReference>